<keyword evidence="1" id="KW-1133">Transmembrane helix</keyword>
<accession>A0ABR8CKC9</accession>
<dbReference type="NCBIfam" id="TIGR01901">
    <property type="entry name" value="adhes_NPXG"/>
    <property type="match status" value="1"/>
</dbReference>
<protein>
    <submittedName>
        <fullName evidence="3">S-layer family protein</fullName>
    </submittedName>
</protein>
<sequence>MYKDKSRLWILGNIFIIWMLLCYRTLADIIPDTTLPVNSTVRFQGNTKVIEGGTLVGENLFHSFKEFSFSILTPDTTGDTAFFKNGEAVRNIFTRVTGGLPSNIDGIIKANGTANLFIINPTGIIFGQNASLDIGGSFVASTATSLKFRDNTEFSAVESGVTPLLTISVPSGLQFGGHLRDIVNKAQANFDEDSYTLGLPIGLKVPNGKTLALVGGDLFLTGGNLTAIDGKIELGSVGANSFVGLNEVEKGYALEYSSSQKFGSIQFSQGASVNPSGNGGGAIHIQGRNINIADNSLIISFTFGSQTGENLTINATESVTLSNGSNIATFTEGEGKAGDILINATEFIKMVGTADDNSPSIIGSQVCVISSECNSVTGNSGNLFIETQKLLIENGARIDSSTFGMGQAGNIFVKATDTLEISGNKDGIPSGIFAQVGDDLLEKPGDAGSLMINTKILTVREGAQIVTAGRQAGNGGNLTINATDSILLSGYSPLATSDILDNNRSGIFVSAEPGAMGNVGSLSVKTEILTVEQGARISADNFGSGKENTSSINVTRLIIRDGGEVKSGSFGDGAGGTLTVNATESVDVIGTGTIGGETIPSTLFSQAQGSGKAGSLFINTPTLNVREGGEVTVSATGTGAAGNLTANVNTIRLNQGKLTAETNAGEGANITLENVQVLVLQNQSLISAQAFNDASGGNITINAPDGFVVASPDENNDIVANAVQGKGGNININARSIFGIGQRLSTPANNTNDIDASSQFGLTGTVTINTPDVDPSSGLVQLPNNFTDASQQIVSSCNPGNPARRSSFTITGRGGIARSPMEPFQSEVSTGRWITLDTMNSRQNSNVSNKNPQSSTPKIVEVQGWIVDKNGNVSLVAQIPNITPRGVSVASGVCSVE</sequence>
<dbReference type="SMART" id="SM00912">
    <property type="entry name" value="Haemagg_act"/>
    <property type="match status" value="1"/>
</dbReference>
<dbReference type="InterPro" id="IPR011050">
    <property type="entry name" value="Pectin_lyase_fold/virulence"/>
</dbReference>
<keyword evidence="1" id="KW-0812">Transmembrane</keyword>
<evidence type="ECO:0000313" key="3">
    <source>
        <dbReference type="EMBL" id="MBD2343600.1"/>
    </source>
</evidence>
<dbReference type="SUPFAM" id="SSF51126">
    <property type="entry name" value="Pectin lyase-like"/>
    <property type="match status" value="3"/>
</dbReference>
<dbReference type="Gene3D" id="2.160.20.10">
    <property type="entry name" value="Single-stranded right-handed beta-helix, Pectin lyase-like"/>
    <property type="match status" value="2"/>
</dbReference>
<keyword evidence="1" id="KW-0472">Membrane</keyword>
<comment type="caution">
    <text evidence="3">The sequence shown here is derived from an EMBL/GenBank/DDBJ whole genome shotgun (WGS) entry which is preliminary data.</text>
</comment>
<feature type="domain" description="Filamentous haemagglutinin FhaB/tRNA nuclease CdiA-like TPS" evidence="2">
    <location>
        <begin position="32"/>
        <end position="149"/>
    </location>
</feature>
<name>A0ABR8CKC9_9NOST</name>
<organism evidence="3 4">
    <name type="scientific">Anabaena subtropica FACHB-260</name>
    <dbReference type="NCBI Taxonomy" id="2692884"/>
    <lineage>
        <taxon>Bacteria</taxon>
        <taxon>Bacillati</taxon>
        <taxon>Cyanobacteriota</taxon>
        <taxon>Cyanophyceae</taxon>
        <taxon>Nostocales</taxon>
        <taxon>Nostocaceae</taxon>
        <taxon>Anabaena</taxon>
    </lineage>
</organism>
<reference evidence="3 4" key="1">
    <citation type="journal article" date="2020" name="ISME J.">
        <title>Comparative genomics reveals insights into cyanobacterial evolution and habitat adaptation.</title>
        <authorList>
            <person name="Chen M.Y."/>
            <person name="Teng W.K."/>
            <person name="Zhao L."/>
            <person name="Hu C.X."/>
            <person name="Zhou Y.K."/>
            <person name="Han B.P."/>
            <person name="Song L.R."/>
            <person name="Shu W.S."/>
        </authorList>
    </citation>
    <scope>NUCLEOTIDE SEQUENCE [LARGE SCALE GENOMIC DNA]</scope>
    <source>
        <strain evidence="3 4">FACHB-260</strain>
    </source>
</reference>
<dbReference type="InterPro" id="IPR008638">
    <property type="entry name" value="FhaB/CdiA-like_TPS"/>
</dbReference>
<dbReference type="RefSeq" id="WP_190406069.1">
    <property type="nucleotide sequence ID" value="NZ_JACJRF010000006.1"/>
</dbReference>
<dbReference type="Proteomes" id="UP000607281">
    <property type="component" value="Unassembled WGS sequence"/>
</dbReference>
<proteinExistence type="predicted"/>
<gene>
    <name evidence="3" type="ORF">H6G18_05490</name>
</gene>
<keyword evidence="4" id="KW-1185">Reference proteome</keyword>
<dbReference type="Pfam" id="PF05860">
    <property type="entry name" value="TPS"/>
    <property type="match status" value="1"/>
</dbReference>
<feature type="transmembrane region" description="Helical" evidence="1">
    <location>
        <begin position="7"/>
        <end position="26"/>
    </location>
</feature>
<dbReference type="InterPro" id="IPR012334">
    <property type="entry name" value="Pectin_lyas_fold"/>
</dbReference>
<evidence type="ECO:0000256" key="1">
    <source>
        <dbReference type="SAM" id="Phobius"/>
    </source>
</evidence>
<evidence type="ECO:0000313" key="4">
    <source>
        <dbReference type="Proteomes" id="UP000607281"/>
    </source>
</evidence>
<dbReference type="EMBL" id="JACJRF010000006">
    <property type="protein sequence ID" value="MBD2343600.1"/>
    <property type="molecule type" value="Genomic_DNA"/>
</dbReference>
<evidence type="ECO:0000259" key="2">
    <source>
        <dbReference type="SMART" id="SM00912"/>
    </source>
</evidence>